<accession>A0A8J8NUX7</accession>
<reference evidence="1" key="1">
    <citation type="submission" date="2019-06" db="EMBL/GenBank/DDBJ databases">
        <authorList>
            <person name="Zheng W."/>
        </authorList>
    </citation>
    <scope>NUCLEOTIDE SEQUENCE</scope>
    <source>
        <strain evidence="1">QDHG01</strain>
    </source>
</reference>
<evidence type="ECO:0000313" key="2">
    <source>
        <dbReference type="Proteomes" id="UP000785679"/>
    </source>
</evidence>
<sequence>MISNRWRNKEDTPTRTKQFNFLHTASRQDPIRIFWLSIHQNKESKMTISQVCITKVDLRQERKEATILKKLIKYKNLLEVGLIQIKQDISLIGLTAQSFRMFHLILVKMVGSTQKKTQVISRSQICYVSLTRRERINKILEIKLIIKEFIIRMLKANACNRMFLLTSVTEIALIVHSVIQTVAHLSLIKITLANLINPKQTIVKMGI</sequence>
<dbReference type="EMBL" id="RRYP01006905">
    <property type="protein sequence ID" value="TNV80880.1"/>
    <property type="molecule type" value="Genomic_DNA"/>
</dbReference>
<gene>
    <name evidence="1" type="ORF">FGO68_gene9214</name>
</gene>
<evidence type="ECO:0000313" key="1">
    <source>
        <dbReference type="EMBL" id="TNV80880.1"/>
    </source>
</evidence>
<dbReference type="Proteomes" id="UP000785679">
    <property type="component" value="Unassembled WGS sequence"/>
</dbReference>
<proteinExistence type="predicted"/>
<organism evidence="1 2">
    <name type="scientific">Halteria grandinella</name>
    <dbReference type="NCBI Taxonomy" id="5974"/>
    <lineage>
        <taxon>Eukaryota</taxon>
        <taxon>Sar</taxon>
        <taxon>Alveolata</taxon>
        <taxon>Ciliophora</taxon>
        <taxon>Intramacronucleata</taxon>
        <taxon>Spirotrichea</taxon>
        <taxon>Stichotrichia</taxon>
        <taxon>Sporadotrichida</taxon>
        <taxon>Halteriidae</taxon>
        <taxon>Halteria</taxon>
    </lineage>
</organism>
<name>A0A8J8NUX7_HALGN</name>
<keyword evidence="2" id="KW-1185">Reference proteome</keyword>
<comment type="caution">
    <text evidence="1">The sequence shown here is derived from an EMBL/GenBank/DDBJ whole genome shotgun (WGS) entry which is preliminary data.</text>
</comment>
<dbReference type="AlphaFoldDB" id="A0A8J8NUX7"/>
<protein>
    <submittedName>
        <fullName evidence="1">Uncharacterized protein</fullName>
    </submittedName>
</protein>